<dbReference type="InterPro" id="IPR029057">
    <property type="entry name" value="PRTase-like"/>
</dbReference>
<name>A0ABV1CS92_9FIRM</name>
<protein>
    <recommendedName>
        <fullName evidence="1">HD-CE domain-containing protein</fullName>
    </recommendedName>
</protein>
<dbReference type="InterPro" id="IPR056471">
    <property type="entry name" value="HD-CE"/>
</dbReference>
<proteinExistence type="predicted"/>
<organism evidence="2 3">
    <name type="scientific">Blautia acetigignens</name>
    <dbReference type="NCBI Taxonomy" id="2981783"/>
    <lineage>
        <taxon>Bacteria</taxon>
        <taxon>Bacillati</taxon>
        <taxon>Bacillota</taxon>
        <taxon>Clostridia</taxon>
        <taxon>Lachnospirales</taxon>
        <taxon>Lachnospiraceae</taxon>
        <taxon>Blautia</taxon>
    </lineage>
</organism>
<dbReference type="SUPFAM" id="SSF109604">
    <property type="entry name" value="HD-domain/PDEase-like"/>
    <property type="match status" value="1"/>
</dbReference>
<dbReference type="InterPro" id="IPR000836">
    <property type="entry name" value="PRTase_dom"/>
</dbReference>
<dbReference type="RefSeq" id="WP_349084119.1">
    <property type="nucleotide sequence ID" value="NZ_JBBNFW010000179.1"/>
</dbReference>
<dbReference type="SUPFAM" id="SSF53271">
    <property type="entry name" value="PRTase-like"/>
    <property type="match status" value="1"/>
</dbReference>
<dbReference type="Gene3D" id="3.40.50.2020">
    <property type="match status" value="1"/>
</dbReference>
<sequence>MCEYKKLHCIEKMSDSHKAIFDKLVEEYGEKLSTRVVTENAVYTLHDFDHHCFDIYRIISNVLLDEKLAYKSEDYGLSSRELLILNVAVLFHDIGMSHVLGASRKNHAKKSAEYFQNEYEKNSVLRKTGDFCPDEIKAIKEIIIAHSDDKTEFAKIEENGLKSPKLRREYHSKEDKEIPTLFLAGILRIADELDISSARLGGTDLEIQLREGVQAYEKAMSLKKLSEDEIVQWENYKESLKHWEKLRLVSYVRKDLDGETVDIVLDDDQIERYLDEGKTEESIGQDIADIYKEIEKKLQEAVKLSFSGGRYGKLVFIKKLHIITQNKKLESEIQNKLSIKSLSPRISNEDFERSLKDNISTCEPTVIDLDLELLLTQEVKKRDLISFGHFILNEKYCARDWVDAREIVETKDLLNKIVESIVKDINSKSHNKYVIIGVDLTGALLASRVAFSLQCPLSYVVSEKEEKNNADKEIELNVDPSAKIILVTDAIVTYKTIEGIIKKYSLEDRIDSIYTVFYRKNELVNYNSKYVNKTYSINNQLPIELYEKEKCVYKVEGCMAKNRKLGK</sequence>
<accession>A0ABV1CS92</accession>
<evidence type="ECO:0000313" key="3">
    <source>
        <dbReference type="Proteomes" id="UP001470752"/>
    </source>
</evidence>
<gene>
    <name evidence="2" type="ORF">AAAX94_12865</name>
</gene>
<feature type="domain" description="HD-CE" evidence="1">
    <location>
        <begin position="43"/>
        <end position="271"/>
    </location>
</feature>
<dbReference type="Proteomes" id="UP001470752">
    <property type="component" value="Unassembled WGS sequence"/>
</dbReference>
<comment type="caution">
    <text evidence="2">The sequence shown here is derived from an EMBL/GenBank/DDBJ whole genome shotgun (WGS) entry which is preliminary data.</text>
</comment>
<dbReference type="CDD" id="cd06223">
    <property type="entry name" value="PRTases_typeI"/>
    <property type="match status" value="1"/>
</dbReference>
<evidence type="ECO:0000259" key="1">
    <source>
        <dbReference type="Pfam" id="PF24391"/>
    </source>
</evidence>
<keyword evidence="3" id="KW-1185">Reference proteome</keyword>
<dbReference type="EMBL" id="JBBNFW010000179">
    <property type="protein sequence ID" value="MEQ2413904.1"/>
    <property type="molecule type" value="Genomic_DNA"/>
</dbReference>
<evidence type="ECO:0000313" key="2">
    <source>
        <dbReference type="EMBL" id="MEQ2413904.1"/>
    </source>
</evidence>
<dbReference type="Gene3D" id="1.10.3210.10">
    <property type="entry name" value="Hypothetical protein af1432"/>
    <property type="match status" value="1"/>
</dbReference>
<dbReference type="Pfam" id="PF24391">
    <property type="entry name" value="HD-CE"/>
    <property type="match status" value="1"/>
</dbReference>
<reference evidence="2 3" key="1">
    <citation type="submission" date="2024-04" db="EMBL/GenBank/DDBJ databases">
        <title>Human intestinal bacterial collection.</title>
        <authorList>
            <person name="Pauvert C."/>
            <person name="Hitch T.C.A."/>
            <person name="Clavel T."/>
        </authorList>
    </citation>
    <scope>NUCLEOTIDE SEQUENCE [LARGE SCALE GENOMIC DNA]</scope>
    <source>
        <strain evidence="2 3">CLA-AA-H161</strain>
    </source>
</reference>